<keyword evidence="2" id="KW-1185">Reference proteome</keyword>
<gene>
    <name evidence="1" type="ORF">LPB72_10450</name>
</gene>
<sequence>MKNNSRTTAPSISNTSAVELVCHPAMPCSVPFKLDVQWAARQLAGSWVLQISYAVVGEVRRLRLPSSTRSSAADGLWAHTCFEAFFSESGTSAYREFNFSPSTQWAHYRFTNERTRDPIASGLKAPTVQAPITGTDRLVLTATLAALPSSSEQAGCLFAPTAVLELDDGSLSYWAPSHLALKPDFHSRAGWTIPLAWSID</sequence>
<protein>
    <recommendedName>
        <fullName evidence="3">DOMON-like domain-containing protein</fullName>
    </recommendedName>
</protein>
<dbReference type="CDD" id="cd09627">
    <property type="entry name" value="DOMON_murB_like"/>
    <property type="match status" value="1"/>
</dbReference>
<dbReference type="Proteomes" id="UP000185657">
    <property type="component" value="Unassembled WGS sequence"/>
</dbReference>
<evidence type="ECO:0000313" key="2">
    <source>
        <dbReference type="Proteomes" id="UP000185657"/>
    </source>
</evidence>
<evidence type="ECO:0008006" key="3">
    <source>
        <dbReference type="Google" id="ProtNLM"/>
    </source>
</evidence>
<comment type="caution">
    <text evidence="1">The sequence shown here is derived from an EMBL/GenBank/DDBJ whole genome shotgun (WGS) entry which is preliminary data.</text>
</comment>
<reference evidence="1 2" key="1">
    <citation type="submission" date="2016-02" db="EMBL/GenBank/DDBJ databases">
        <title>Draft genome sequence of Hydrogenophaga sp. LPB0072.</title>
        <authorList>
            <person name="Shin S.-K."/>
            <person name="Yi H."/>
        </authorList>
    </citation>
    <scope>NUCLEOTIDE SEQUENCE [LARGE SCALE GENOMIC DNA]</scope>
    <source>
        <strain evidence="1 2">LPB0072</strain>
    </source>
</reference>
<dbReference type="EMBL" id="LVWD01000013">
    <property type="protein sequence ID" value="OAD41728.1"/>
    <property type="molecule type" value="Genomic_DNA"/>
</dbReference>
<proteinExistence type="predicted"/>
<dbReference type="RefSeq" id="WP_082876899.1">
    <property type="nucleotide sequence ID" value="NZ_CP017476.1"/>
</dbReference>
<accession>A0ABX2U7L6</accession>
<organism evidence="1 2">
    <name type="scientific">Hydrogenophaga crassostreae</name>
    <dbReference type="NCBI Taxonomy" id="1763535"/>
    <lineage>
        <taxon>Bacteria</taxon>
        <taxon>Pseudomonadati</taxon>
        <taxon>Pseudomonadota</taxon>
        <taxon>Betaproteobacteria</taxon>
        <taxon>Burkholderiales</taxon>
        <taxon>Comamonadaceae</taxon>
        <taxon>Hydrogenophaga</taxon>
    </lineage>
</organism>
<name>A0ABX2U7L6_9BURK</name>
<evidence type="ECO:0000313" key="1">
    <source>
        <dbReference type="EMBL" id="OAD41728.1"/>
    </source>
</evidence>